<proteinExistence type="predicted"/>
<organism evidence="3 4">
    <name type="scientific">Rhodopseudomonas faecalis</name>
    <dbReference type="NCBI Taxonomy" id="99655"/>
    <lineage>
        <taxon>Bacteria</taxon>
        <taxon>Pseudomonadati</taxon>
        <taxon>Pseudomonadota</taxon>
        <taxon>Alphaproteobacteria</taxon>
        <taxon>Hyphomicrobiales</taxon>
        <taxon>Nitrobacteraceae</taxon>
        <taxon>Rhodopseudomonas</taxon>
    </lineage>
</organism>
<feature type="region of interest" description="Disordered" evidence="1">
    <location>
        <begin position="1"/>
        <end position="28"/>
    </location>
</feature>
<evidence type="ECO:0000256" key="2">
    <source>
        <dbReference type="SAM" id="Phobius"/>
    </source>
</evidence>
<dbReference type="Proteomes" id="UP000248148">
    <property type="component" value="Unassembled WGS sequence"/>
</dbReference>
<dbReference type="InterPro" id="IPR038283">
    <property type="entry name" value="Channel_colicin_C_sf"/>
</dbReference>
<keyword evidence="2" id="KW-0812">Transmembrane</keyword>
<dbReference type="PRINTS" id="PR00313">
    <property type="entry name" value="CABNDNGRPT"/>
</dbReference>
<dbReference type="SUPFAM" id="SSF56837">
    <property type="entry name" value="Colicin"/>
    <property type="match status" value="1"/>
</dbReference>
<keyword evidence="2" id="KW-1133">Transmembrane helix</keyword>
<gene>
    <name evidence="3" type="ORF">BJ122_11719</name>
</gene>
<evidence type="ECO:0000313" key="4">
    <source>
        <dbReference type="Proteomes" id="UP000248148"/>
    </source>
</evidence>
<accession>A0A318TB33</accession>
<dbReference type="SUPFAM" id="SSF51120">
    <property type="entry name" value="beta-Roll"/>
    <property type="match status" value="1"/>
</dbReference>
<keyword evidence="2" id="KW-0472">Membrane</keyword>
<feature type="transmembrane region" description="Helical" evidence="2">
    <location>
        <begin position="153"/>
        <end position="171"/>
    </location>
</feature>
<dbReference type="Gene3D" id="2.160.20.160">
    <property type="match status" value="1"/>
</dbReference>
<protein>
    <submittedName>
        <fullName evidence="3">Uncharacterized protein</fullName>
    </submittedName>
</protein>
<keyword evidence="4" id="KW-1185">Reference proteome</keyword>
<evidence type="ECO:0000313" key="3">
    <source>
        <dbReference type="EMBL" id="PYF01796.1"/>
    </source>
</evidence>
<comment type="caution">
    <text evidence="3">The sequence shown here is derived from an EMBL/GenBank/DDBJ whole genome shotgun (WGS) entry which is preliminary data.</text>
</comment>
<dbReference type="InterPro" id="IPR011049">
    <property type="entry name" value="Serralysin-like_metalloprot_C"/>
</dbReference>
<name>A0A318TB33_9BRAD</name>
<sequence>MGVDPETGKPTSTDIKLSSGDTRTGQDNRSLTLDIRKIRETQSFMRGQSAFSAALNAADSAAARAVLIAARVAQDTAIARFIGQIKAGQTIVGDDGESGGKSSGNKNLYGLLTKFGKVLGWIGLGESAANVIISAYKGGATGFWNALYEEGQGFAVGAAIGVAAIGITWAIPVAAPVIAGIGVVLTAVGVVSMGIHIYEMLTAVDSGKAPNPVSDSVLGVQQDRAPDFLAMMAESTPVEGKTILAFGSRETTGTNGNDLIFAANVNDVDAGEGNDIVFYYGADSKSGTARGGSGNDWVIAAGGQNATTVGGTGRDWIYNRSNGGIIYGDTIDGIDPVTGRKVEDSAANADNIWYSANTKVMDAQHHDVLKFYGLTLTGGNAEGGVAGLLAFGGIGAVTGLANFYSSLDANGKYDPARSV</sequence>
<dbReference type="Gene3D" id="1.10.490.30">
    <property type="entry name" value="Colicin"/>
    <property type="match status" value="1"/>
</dbReference>
<reference evidence="3 4" key="1">
    <citation type="submission" date="2018-06" db="EMBL/GenBank/DDBJ databases">
        <title>Genomic Encyclopedia of Archaeal and Bacterial Type Strains, Phase II (KMG-II): from individual species to whole genera.</title>
        <authorList>
            <person name="Goeker M."/>
        </authorList>
    </citation>
    <scope>NUCLEOTIDE SEQUENCE [LARGE SCALE GENOMIC DNA]</scope>
    <source>
        <strain evidence="3 4">JCM 11668</strain>
    </source>
</reference>
<dbReference type="AlphaFoldDB" id="A0A318TB33"/>
<dbReference type="EMBL" id="QJTI01000017">
    <property type="protein sequence ID" value="PYF01796.1"/>
    <property type="molecule type" value="Genomic_DNA"/>
</dbReference>
<feature type="compositionally biased region" description="Polar residues" evidence="1">
    <location>
        <begin position="9"/>
        <end position="28"/>
    </location>
</feature>
<feature type="transmembrane region" description="Helical" evidence="2">
    <location>
        <begin position="177"/>
        <end position="198"/>
    </location>
</feature>
<evidence type="ECO:0000256" key="1">
    <source>
        <dbReference type="SAM" id="MobiDB-lite"/>
    </source>
</evidence>